<dbReference type="GO" id="GO:0016998">
    <property type="term" value="P:cell wall macromolecule catabolic process"/>
    <property type="evidence" value="ECO:0007669"/>
    <property type="project" value="InterPro"/>
</dbReference>
<protein>
    <recommendedName>
        <fullName evidence="2">Glycoside hydrolase family 19 catalytic domain-containing protein</fullName>
    </recommendedName>
</protein>
<dbReference type="GO" id="GO:0006032">
    <property type="term" value="P:chitin catabolic process"/>
    <property type="evidence" value="ECO:0007669"/>
    <property type="project" value="InterPro"/>
</dbReference>
<dbReference type="InterPro" id="IPR000726">
    <property type="entry name" value="Glyco_hydro_19_cat"/>
</dbReference>
<evidence type="ECO:0000313" key="3">
    <source>
        <dbReference type="EMBL" id="BDS12730.1"/>
    </source>
</evidence>
<keyword evidence="1" id="KW-0812">Transmembrane</keyword>
<dbReference type="Proteomes" id="UP001060919">
    <property type="component" value="Chromosome"/>
</dbReference>
<dbReference type="InterPro" id="IPR023346">
    <property type="entry name" value="Lysozyme-like_dom_sf"/>
</dbReference>
<dbReference type="GO" id="GO:0004568">
    <property type="term" value="F:chitinase activity"/>
    <property type="evidence" value="ECO:0007669"/>
    <property type="project" value="InterPro"/>
</dbReference>
<organism evidence="3 4">
    <name type="scientific">Aureispira anguillae</name>
    <dbReference type="NCBI Taxonomy" id="2864201"/>
    <lineage>
        <taxon>Bacteria</taxon>
        <taxon>Pseudomonadati</taxon>
        <taxon>Bacteroidota</taxon>
        <taxon>Saprospiria</taxon>
        <taxon>Saprospirales</taxon>
        <taxon>Saprospiraceae</taxon>
        <taxon>Aureispira</taxon>
    </lineage>
</organism>
<sequence>MNKENLKWLGAGLGCFILFLLVVKLLFERKVARYQNACEKAFGRLDQTQKDSIAQIIRAFDRYGDKDKNKLVYILATARHESNFRPIRERRAKPSQTEVYQDQNAYWYTGYYGRGFVQLTWKRNYAKMSRFLGIDLVGHPDLALNPKYAARILVYGMIQGSFTRKALGDYINAQEQDYYYARRSVNGTDRAALIQGYTFQIFENL</sequence>
<dbReference type="SUPFAM" id="SSF53955">
    <property type="entry name" value="Lysozyme-like"/>
    <property type="match status" value="1"/>
</dbReference>
<evidence type="ECO:0000313" key="4">
    <source>
        <dbReference type="Proteomes" id="UP001060919"/>
    </source>
</evidence>
<dbReference type="KEGG" id="aup:AsAng_0034550"/>
<evidence type="ECO:0000259" key="2">
    <source>
        <dbReference type="Pfam" id="PF00182"/>
    </source>
</evidence>
<evidence type="ECO:0000256" key="1">
    <source>
        <dbReference type="SAM" id="Phobius"/>
    </source>
</evidence>
<feature type="transmembrane region" description="Helical" evidence="1">
    <location>
        <begin position="6"/>
        <end position="27"/>
    </location>
</feature>
<keyword evidence="4" id="KW-1185">Reference proteome</keyword>
<dbReference type="EMBL" id="AP026867">
    <property type="protein sequence ID" value="BDS12730.1"/>
    <property type="molecule type" value="Genomic_DNA"/>
</dbReference>
<accession>A0A916DUQ1</accession>
<gene>
    <name evidence="3" type="ORF">AsAng_0034550</name>
</gene>
<dbReference type="Pfam" id="PF00182">
    <property type="entry name" value="Glyco_hydro_19"/>
    <property type="match status" value="1"/>
</dbReference>
<keyword evidence="1" id="KW-0472">Membrane</keyword>
<keyword evidence="1" id="KW-1133">Transmembrane helix</keyword>
<proteinExistence type="predicted"/>
<dbReference type="RefSeq" id="WP_264788088.1">
    <property type="nucleotide sequence ID" value="NZ_AP026867.1"/>
</dbReference>
<name>A0A916DUQ1_9BACT</name>
<dbReference type="Gene3D" id="1.10.530.10">
    <property type="match status" value="1"/>
</dbReference>
<dbReference type="AlphaFoldDB" id="A0A916DUQ1"/>
<feature type="domain" description="Glycoside hydrolase family 19 catalytic" evidence="2">
    <location>
        <begin position="100"/>
        <end position="144"/>
    </location>
</feature>
<reference evidence="3" key="1">
    <citation type="submission" date="2022-09" db="EMBL/GenBank/DDBJ databases">
        <title>Aureispira anguillicida sp. nov., isolated from Leptocephalus of Japanese eel Anguilla japonica.</title>
        <authorList>
            <person name="Yuasa K."/>
            <person name="Mekata T."/>
            <person name="Ikunari K."/>
        </authorList>
    </citation>
    <scope>NUCLEOTIDE SEQUENCE</scope>
    <source>
        <strain evidence="3">EL160426</strain>
    </source>
</reference>